<evidence type="ECO:0000256" key="1">
    <source>
        <dbReference type="ARBA" id="ARBA00005863"/>
    </source>
</evidence>
<dbReference type="GO" id="GO:0005737">
    <property type="term" value="C:cytoplasm"/>
    <property type="evidence" value="ECO:0007669"/>
    <property type="project" value="TreeGrafter"/>
</dbReference>
<dbReference type="InterPro" id="IPR005645">
    <property type="entry name" value="FSH-like_dom"/>
</dbReference>
<evidence type="ECO:0000259" key="3">
    <source>
        <dbReference type="Pfam" id="PF03959"/>
    </source>
</evidence>
<keyword evidence="2" id="KW-0378">Hydrolase</keyword>
<dbReference type="PANTHER" id="PTHR48070">
    <property type="entry name" value="ESTERASE OVCA2"/>
    <property type="match status" value="1"/>
</dbReference>
<protein>
    <recommendedName>
        <fullName evidence="3">Serine hydrolase domain-containing protein</fullName>
    </recommendedName>
</protein>
<comment type="similarity">
    <text evidence="1">Belongs to the LovG family.</text>
</comment>
<dbReference type="AlphaFoldDB" id="A0A9N9S5Z9"/>
<reference evidence="4" key="1">
    <citation type="submission" date="2022-01" db="EMBL/GenBank/DDBJ databases">
        <authorList>
            <person name="King R."/>
        </authorList>
    </citation>
    <scope>NUCLEOTIDE SEQUENCE</scope>
</reference>
<evidence type="ECO:0000313" key="5">
    <source>
        <dbReference type="Proteomes" id="UP001153620"/>
    </source>
</evidence>
<dbReference type="SUPFAM" id="SSF53474">
    <property type="entry name" value="alpha/beta-Hydrolases"/>
    <property type="match status" value="1"/>
</dbReference>
<feature type="domain" description="Serine hydrolase" evidence="3">
    <location>
        <begin position="13"/>
        <end position="212"/>
    </location>
</feature>
<reference evidence="4" key="2">
    <citation type="submission" date="2022-10" db="EMBL/GenBank/DDBJ databases">
        <authorList>
            <consortium name="ENA_rothamsted_submissions"/>
            <consortium name="culmorum"/>
            <person name="King R."/>
        </authorList>
    </citation>
    <scope>NUCLEOTIDE SEQUENCE</scope>
</reference>
<evidence type="ECO:0000256" key="2">
    <source>
        <dbReference type="ARBA" id="ARBA00022801"/>
    </source>
</evidence>
<dbReference type="Proteomes" id="UP001153620">
    <property type="component" value="Chromosome 3"/>
</dbReference>
<dbReference type="Gene3D" id="3.40.50.1820">
    <property type="entry name" value="alpha/beta hydrolase"/>
    <property type="match status" value="1"/>
</dbReference>
<sequence>MGKNKLKIQDADKLNILCLHGYRQNGDGFRSKTGSFRKFVKNYANFTYITADHFAKPLNEGDEIDENQRSWWFNKEDGSFKGTNENSAPAVGFQESIKLVEKVWNEGNYQGILGFSQGASFVSLICSMSERNLTSIKPRFAVLTAGFRSGSLVHRGCYENKITIPSLHVYGMNDEIIPNTYSEKLRDAFEAPQFITHEGGHYFPATANEKQTYVSFFQDQLQSYLEDREMKVNGVATQNDEEEDEVES</sequence>
<dbReference type="GO" id="GO:0032526">
    <property type="term" value="P:response to retinoic acid"/>
    <property type="evidence" value="ECO:0007669"/>
    <property type="project" value="TreeGrafter"/>
</dbReference>
<evidence type="ECO:0000313" key="4">
    <source>
        <dbReference type="EMBL" id="CAG9808873.1"/>
    </source>
</evidence>
<dbReference type="GO" id="GO:0005634">
    <property type="term" value="C:nucleus"/>
    <property type="evidence" value="ECO:0007669"/>
    <property type="project" value="TreeGrafter"/>
</dbReference>
<dbReference type="PANTHER" id="PTHR48070:SF6">
    <property type="entry name" value="ESTERASE OVCA2"/>
    <property type="match status" value="1"/>
</dbReference>
<keyword evidence="5" id="KW-1185">Reference proteome</keyword>
<dbReference type="InterPro" id="IPR050593">
    <property type="entry name" value="LovG"/>
</dbReference>
<dbReference type="OrthoDB" id="414698at2759"/>
<accession>A0A9N9S5Z9</accession>
<organism evidence="4 5">
    <name type="scientific">Chironomus riparius</name>
    <dbReference type="NCBI Taxonomy" id="315576"/>
    <lineage>
        <taxon>Eukaryota</taxon>
        <taxon>Metazoa</taxon>
        <taxon>Ecdysozoa</taxon>
        <taxon>Arthropoda</taxon>
        <taxon>Hexapoda</taxon>
        <taxon>Insecta</taxon>
        <taxon>Pterygota</taxon>
        <taxon>Neoptera</taxon>
        <taxon>Endopterygota</taxon>
        <taxon>Diptera</taxon>
        <taxon>Nematocera</taxon>
        <taxon>Chironomoidea</taxon>
        <taxon>Chironomidae</taxon>
        <taxon>Chironominae</taxon>
        <taxon>Chironomus</taxon>
    </lineage>
</organism>
<dbReference type="EMBL" id="OU895879">
    <property type="protein sequence ID" value="CAG9808873.1"/>
    <property type="molecule type" value="Genomic_DNA"/>
</dbReference>
<name>A0A9N9S5Z9_9DIPT</name>
<dbReference type="GO" id="GO:0016787">
    <property type="term" value="F:hydrolase activity"/>
    <property type="evidence" value="ECO:0007669"/>
    <property type="project" value="UniProtKB-KW"/>
</dbReference>
<dbReference type="Pfam" id="PF03959">
    <property type="entry name" value="FSH1"/>
    <property type="match status" value="1"/>
</dbReference>
<dbReference type="FunFam" id="3.40.50.1820:FF:000073">
    <property type="entry name" value="esterase OVCA2 isoform X6"/>
    <property type="match status" value="1"/>
</dbReference>
<proteinExistence type="inferred from homology"/>
<gene>
    <name evidence="4" type="ORF">CHIRRI_LOCUS11708</name>
</gene>
<dbReference type="InterPro" id="IPR029058">
    <property type="entry name" value="AB_hydrolase_fold"/>
</dbReference>